<name>A0A1X9P7J6_CONPF</name>
<evidence type="ECO:0000256" key="5">
    <source>
        <dbReference type="ARBA" id="ARBA00022725"/>
    </source>
</evidence>
<keyword evidence="9 10" id="KW-0807">Transducer</keyword>
<feature type="transmembrane region" description="Helical" evidence="10">
    <location>
        <begin position="389"/>
        <end position="410"/>
    </location>
</feature>
<dbReference type="GO" id="GO:0005549">
    <property type="term" value="F:odorant binding"/>
    <property type="evidence" value="ECO:0007669"/>
    <property type="project" value="InterPro"/>
</dbReference>
<organism evidence="11">
    <name type="scientific">Conogethes punctiferalis</name>
    <name type="common">Durian fruit borer</name>
    <name type="synonym">Astura punctiferalis</name>
    <dbReference type="NCBI Taxonomy" id="1133088"/>
    <lineage>
        <taxon>Eukaryota</taxon>
        <taxon>Metazoa</taxon>
        <taxon>Ecdysozoa</taxon>
        <taxon>Arthropoda</taxon>
        <taxon>Hexapoda</taxon>
        <taxon>Insecta</taxon>
        <taxon>Pterygota</taxon>
        <taxon>Neoptera</taxon>
        <taxon>Endopterygota</taxon>
        <taxon>Lepidoptera</taxon>
        <taxon>Glossata</taxon>
        <taxon>Ditrysia</taxon>
        <taxon>Pyraloidea</taxon>
        <taxon>Crambidae</taxon>
        <taxon>Spilomelinae</taxon>
        <taxon>Conogethes</taxon>
    </lineage>
</organism>
<keyword evidence="7 10" id="KW-0472">Membrane</keyword>
<keyword evidence="3 10" id="KW-0716">Sensory transduction</keyword>
<dbReference type="AlphaFoldDB" id="A0A1X9P7J6"/>
<accession>A0A1X9P7J6</accession>
<evidence type="ECO:0000256" key="1">
    <source>
        <dbReference type="ARBA" id="ARBA00004651"/>
    </source>
</evidence>
<keyword evidence="5 10" id="KW-0552">Olfaction</keyword>
<keyword evidence="8 10" id="KW-0675">Receptor</keyword>
<comment type="caution">
    <text evidence="10">Lacks conserved residue(s) required for the propagation of feature annotation.</text>
</comment>
<comment type="similarity">
    <text evidence="10">Belongs to the insect chemoreceptor superfamily. Heteromeric odorant receptor channel (TC 1.A.69) family.</text>
</comment>
<dbReference type="PANTHER" id="PTHR21137:SF35">
    <property type="entry name" value="ODORANT RECEPTOR 19A-RELATED"/>
    <property type="match status" value="1"/>
</dbReference>
<reference evidence="11" key="1">
    <citation type="submission" date="2016-04" db="EMBL/GenBank/DDBJ databases">
        <title>Deep sequencing-based transcriptome analysis of the yellow peach moth Conogethes punctiferalis (Guenee) antennae.</title>
        <authorList>
            <person name="Ge X."/>
            <person name="Zhang T."/>
            <person name="Wang Z."/>
            <person name="He K."/>
            <person name="Bai S."/>
        </authorList>
    </citation>
    <scope>NUCLEOTIDE SEQUENCE</scope>
</reference>
<gene>
    <name evidence="11" type="primary">OR16</name>
</gene>
<dbReference type="InterPro" id="IPR004117">
    <property type="entry name" value="7tm6_olfct_rcpt"/>
</dbReference>
<evidence type="ECO:0000313" key="11">
    <source>
        <dbReference type="EMBL" id="ARO76422.1"/>
    </source>
</evidence>
<dbReference type="GO" id="GO:0005886">
    <property type="term" value="C:plasma membrane"/>
    <property type="evidence" value="ECO:0007669"/>
    <property type="project" value="UniProtKB-SubCell"/>
</dbReference>
<feature type="transmembrane region" description="Helical" evidence="10">
    <location>
        <begin position="43"/>
        <end position="67"/>
    </location>
</feature>
<evidence type="ECO:0000256" key="9">
    <source>
        <dbReference type="ARBA" id="ARBA00023224"/>
    </source>
</evidence>
<evidence type="ECO:0000256" key="7">
    <source>
        <dbReference type="ARBA" id="ARBA00023136"/>
    </source>
</evidence>
<dbReference type="PANTHER" id="PTHR21137">
    <property type="entry name" value="ODORANT RECEPTOR"/>
    <property type="match status" value="1"/>
</dbReference>
<evidence type="ECO:0000256" key="3">
    <source>
        <dbReference type="ARBA" id="ARBA00022606"/>
    </source>
</evidence>
<keyword evidence="2" id="KW-1003">Cell membrane</keyword>
<sequence>MWQSARKFGLEHCDLETMLQNVNLLMRTLTLNIDSQNKKPIPWVYYLVTLVLGLCYYYVFLFCMAWVVAWRSRQTGDWLGATIVASLGITSEIGTTKLLYMILYIRQIRELVDLYRECDKLVSPESRFADNLLKTLKVVKKRAIFFWMVLVGNGVAYICRPFLRPGRHLLEDSFTIYGFEPKFESPNYEISNLLLSGGIVFVVYLPSNISAFLIIITGYTEAQMIALSEEMLNLWDEAQRHYQHRAAAFATSSVLIQSREVKWQEYTVKKEIVNEYIRSHLREIIKMHRTNIFIVQKVENVYRNLIAAEFILLTFGITVELLGRLENTYLQIPFALMQVAMDCYCGQKVMDASVVFENAVYACQWENFDVDNMKTVLVMLQMSQKTMRLSAGGVTMLSFTSLASVIRIIYSGYTALRQLY</sequence>
<feature type="transmembrane region" description="Helical" evidence="10">
    <location>
        <begin position="193"/>
        <end position="216"/>
    </location>
</feature>
<dbReference type="EMBL" id="KX084467">
    <property type="protein sequence ID" value="ARO76422.1"/>
    <property type="molecule type" value="mRNA"/>
</dbReference>
<evidence type="ECO:0000256" key="10">
    <source>
        <dbReference type="RuleBase" id="RU351113"/>
    </source>
</evidence>
<evidence type="ECO:0000256" key="2">
    <source>
        <dbReference type="ARBA" id="ARBA00022475"/>
    </source>
</evidence>
<evidence type="ECO:0000256" key="8">
    <source>
        <dbReference type="ARBA" id="ARBA00023170"/>
    </source>
</evidence>
<evidence type="ECO:0000256" key="4">
    <source>
        <dbReference type="ARBA" id="ARBA00022692"/>
    </source>
</evidence>
<feature type="transmembrane region" description="Helical" evidence="10">
    <location>
        <begin position="79"/>
        <end position="100"/>
    </location>
</feature>
<comment type="subcellular location">
    <subcellularLocation>
        <location evidence="1 10">Cell membrane</location>
        <topology evidence="1 10">Multi-pass membrane protein</topology>
    </subcellularLocation>
</comment>
<keyword evidence="6 10" id="KW-1133">Transmembrane helix</keyword>
<feature type="transmembrane region" description="Helical" evidence="10">
    <location>
        <begin position="144"/>
        <end position="163"/>
    </location>
</feature>
<proteinExistence type="evidence at transcript level"/>
<dbReference type="Pfam" id="PF02949">
    <property type="entry name" value="7tm_6"/>
    <property type="match status" value="1"/>
</dbReference>
<dbReference type="GO" id="GO:0007165">
    <property type="term" value="P:signal transduction"/>
    <property type="evidence" value="ECO:0007669"/>
    <property type="project" value="UniProtKB-KW"/>
</dbReference>
<dbReference type="GO" id="GO:0004984">
    <property type="term" value="F:olfactory receptor activity"/>
    <property type="evidence" value="ECO:0007669"/>
    <property type="project" value="InterPro"/>
</dbReference>
<evidence type="ECO:0000256" key="6">
    <source>
        <dbReference type="ARBA" id="ARBA00022989"/>
    </source>
</evidence>
<keyword evidence="4 10" id="KW-0812">Transmembrane</keyword>
<protein>
    <recommendedName>
        <fullName evidence="10">Odorant receptor</fullName>
    </recommendedName>
</protein>